<gene>
    <name evidence="9" type="ORF">Rsub_11227</name>
</gene>
<dbReference type="GO" id="GO:0008180">
    <property type="term" value="C:COP9 signalosome"/>
    <property type="evidence" value="ECO:0007669"/>
    <property type="project" value="UniProtKB-KW"/>
</dbReference>
<protein>
    <recommendedName>
        <fullName evidence="4">COP9 signalosome complex subunit 4</fullName>
    </recommendedName>
</protein>
<comment type="caution">
    <text evidence="9">The sequence shown here is derived from an EMBL/GenBank/DDBJ whole genome shotgun (WGS) entry which is preliminary data.</text>
</comment>
<dbReference type="STRING" id="307507.A0A2V0PK14"/>
<dbReference type="GO" id="GO:0005829">
    <property type="term" value="C:cytosol"/>
    <property type="evidence" value="ECO:0007669"/>
    <property type="project" value="TreeGrafter"/>
</dbReference>
<dbReference type="InParanoid" id="A0A2V0PK14"/>
<evidence type="ECO:0000256" key="2">
    <source>
        <dbReference type="ARBA" id="ARBA00004496"/>
    </source>
</evidence>
<proteinExistence type="inferred from homology"/>
<evidence type="ECO:0000259" key="8">
    <source>
        <dbReference type="PROSITE" id="PS50250"/>
    </source>
</evidence>
<dbReference type="InterPro" id="IPR036388">
    <property type="entry name" value="WH-like_DNA-bd_sf"/>
</dbReference>
<dbReference type="InterPro" id="IPR000717">
    <property type="entry name" value="PCI_dom"/>
</dbReference>
<keyword evidence="7" id="KW-0539">Nucleus</keyword>
<dbReference type="Pfam" id="PF22241">
    <property type="entry name" value="PSMD12-CSN4_N"/>
    <property type="match status" value="1"/>
</dbReference>
<dbReference type="PROSITE" id="PS50250">
    <property type="entry name" value="PCI"/>
    <property type="match status" value="1"/>
</dbReference>
<sequence>MSDIEAQLAAIAEKPDQKQKLELYRQLLAALLAAPAVETCNAFVDHMLSDEVQLVISRQVLQAFALEVGKLPADIHKSVARHALERLAPRQVSFEEQATVLRENLAAVLEGEEEWAQAAQTLAGIDLDSGVRNVDPAYRLRQNVRIAMLYLEDDDPVSAEAFIKKASSLMGAAKDEVLELQYKTCYARIMDSKRRFLEAASRYYELSSLSGRTIGGLTMGEDEVELALRSAIICTALAAAGPQRSRMLATLYKDERSSRLDVFPFLEKVYLERILRRDEVEAFSATLKPHQRALLPDNSTVLERAVMQHNLLAASKLYNNIYVEELGALLGVTPERAEQVAADMLQEGRLQGSIDQVASLIHFADSEEPLVQWDAQIKALCGRVNDIVEAFTEHAEAAGGRAG</sequence>
<reference evidence="9 10" key="1">
    <citation type="journal article" date="2018" name="Sci. Rep.">
        <title>Raphidocelis subcapitata (=Pseudokirchneriella subcapitata) provides an insight into genome evolution and environmental adaptations in the Sphaeropleales.</title>
        <authorList>
            <person name="Suzuki S."/>
            <person name="Yamaguchi H."/>
            <person name="Nakajima N."/>
            <person name="Kawachi M."/>
        </authorList>
    </citation>
    <scope>NUCLEOTIDE SEQUENCE [LARGE SCALE GENOMIC DNA]</scope>
    <source>
        <strain evidence="9 10">NIES-35</strain>
    </source>
</reference>
<dbReference type="SMART" id="SM00088">
    <property type="entry name" value="PINT"/>
    <property type="match status" value="1"/>
</dbReference>
<dbReference type="AlphaFoldDB" id="A0A2V0PK14"/>
<evidence type="ECO:0000256" key="4">
    <source>
        <dbReference type="ARBA" id="ARBA00014881"/>
    </source>
</evidence>
<dbReference type="InterPro" id="IPR054559">
    <property type="entry name" value="PSMD12-CSN4-like_N"/>
</dbReference>
<comment type="similarity">
    <text evidence="3">Belongs to the CSN4 family.</text>
</comment>
<accession>A0A2V0PK14</accession>
<evidence type="ECO:0000256" key="1">
    <source>
        <dbReference type="ARBA" id="ARBA00004123"/>
    </source>
</evidence>
<dbReference type="FunCoup" id="A0A2V0PK14">
    <property type="interactions" value="2357"/>
</dbReference>
<comment type="subcellular location">
    <subcellularLocation>
        <location evidence="2">Cytoplasm</location>
    </subcellularLocation>
    <subcellularLocation>
        <location evidence="1">Nucleus</location>
    </subcellularLocation>
</comment>
<dbReference type="Pfam" id="PF01399">
    <property type="entry name" value="PCI"/>
    <property type="match status" value="1"/>
</dbReference>
<evidence type="ECO:0000256" key="5">
    <source>
        <dbReference type="ARBA" id="ARBA00022490"/>
    </source>
</evidence>
<evidence type="ECO:0000313" key="10">
    <source>
        <dbReference type="Proteomes" id="UP000247498"/>
    </source>
</evidence>
<organism evidence="9 10">
    <name type="scientific">Raphidocelis subcapitata</name>
    <dbReference type="NCBI Taxonomy" id="307507"/>
    <lineage>
        <taxon>Eukaryota</taxon>
        <taxon>Viridiplantae</taxon>
        <taxon>Chlorophyta</taxon>
        <taxon>core chlorophytes</taxon>
        <taxon>Chlorophyceae</taxon>
        <taxon>CS clade</taxon>
        <taxon>Sphaeropleales</taxon>
        <taxon>Selenastraceae</taxon>
        <taxon>Raphidocelis</taxon>
    </lineage>
</organism>
<evidence type="ECO:0000256" key="6">
    <source>
        <dbReference type="ARBA" id="ARBA00022790"/>
    </source>
</evidence>
<keyword evidence="5" id="KW-0963">Cytoplasm</keyword>
<dbReference type="OrthoDB" id="295656at2759"/>
<dbReference type="Proteomes" id="UP000247498">
    <property type="component" value="Unassembled WGS sequence"/>
</dbReference>
<name>A0A2V0PK14_9CHLO</name>
<dbReference type="PANTHER" id="PTHR10855:SF2">
    <property type="entry name" value="COP9 SIGNALOSOME COMPLEX SUBUNIT 4"/>
    <property type="match status" value="1"/>
</dbReference>
<dbReference type="InterPro" id="IPR040134">
    <property type="entry name" value="PSMD12/CSN4"/>
</dbReference>
<evidence type="ECO:0000256" key="3">
    <source>
        <dbReference type="ARBA" id="ARBA00010417"/>
    </source>
</evidence>
<evidence type="ECO:0000256" key="7">
    <source>
        <dbReference type="ARBA" id="ARBA00023242"/>
    </source>
</evidence>
<dbReference type="Gene3D" id="1.10.10.10">
    <property type="entry name" value="Winged helix-like DNA-binding domain superfamily/Winged helix DNA-binding domain"/>
    <property type="match status" value="1"/>
</dbReference>
<evidence type="ECO:0000313" key="9">
    <source>
        <dbReference type="EMBL" id="GBF98333.1"/>
    </source>
</evidence>
<dbReference type="SUPFAM" id="SSF46785">
    <property type="entry name" value="Winged helix' DNA-binding domain"/>
    <property type="match status" value="1"/>
</dbReference>
<dbReference type="EMBL" id="BDRX01000122">
    <property type="protein sequence ID" value="GBF98333.1"/>
    <property type="molecule type" value="Genomic_DNA"/>
</dbReference>
<dbReference type="InterPro" id="IPR036390">
    <property type="entry name" value="WH_DNA-bd_sf"/>
</dbReference>
<keyword evidence="6" id="KW-0736">Signalosome</keyword>
<feature type="domain" description="PCI" evidence="8">
    <location>
        <begin position="195"/>
        <end position="368"/>
    </location>
</feature>
<keyword evidence="10" id="KW-1185">Reference proteome</keyword>
<dbReference type="PANTHER" id="PTHR10855">
    <property type="entry name" value="26S PROTEASOME NON-ATPASE REGULATORY SUBUNIT 12/COP9 SIGNALOSOME COMPLEX SUBUNIT 4"/>
    <property type="match status" value="1"/>
</dbReference>